<evidence type="ECO:0000259" key="4">
    <source>
        <dbReference type="Pfam" id="PF01370"/>
    </source>
</evidence>
<protein>
    <submittedName>
        <fullName evidence="5">NAD(P)-dependent oxidoreductase</fullName>
    </submittedName>
</protein>
<dbReference type="AlphaFoldDB" id="A0A482XY38"/>
<evidence type="ECO:0000313" key="6">
    <source>
        <dbReference type="Proteomes" id="UP000292704"/>
    </source>
</evidence>
<dbReference type="GO" id="GO:0016491">
    <property type="term" value="F:oxidoreductase activity"/>
    <property type="evidence" value="ECO:0007669"/>
    <property type="project" value="UniProtKB-KW"/>
</dbReference>
<dbReference type="Pfam" id="PF01370">
    <property type="entry name" value="Epimerase"/>
    <property type="match status" value="1"/>
</dbReference>
<keyword evidence="2" id="KW-0560">Oxidoreductase</keyword>
<dbReference type="PANTHER" id="PTHR43103">
    <property type="entry name" value="NUCLEOSIDE-DIPHOSPHATE-SUGAR EPIMERASE"/>
    <property type="match status" value="1"/>
</dbReference>
<dbReference type="InterPro" id="IPR036291">
    <property type="entry name" value="NAD(P)-bd_dom_sf"/>
</dbReference>
<proteinExistence type="inferred from homology"/>
<dbReference type="EMBL" id="SHMR01000007">
    <property type="protein sequence ID" value="RZH66874.1"/>
    <property type="molecule type" value="Genomic_DNA"/>
</dbReference>
<evidence type="ECO:0000313" key="5">
    <source>
        <dbReference type="EMBL" id="RZH66874.1"/>
    </source>
</evidence>
<dbReference type="InterPro" id="IPR001509">
    <property type="entry name" value="Epimerase_deHydtase"/>
</dbReference>
<dbReference type="STRING" id="222984.GCA_000731985_01505"/>
<dbReference type="RefSeq" id="WP_130171167.1">
    <property type="nucleotide sequence ID" value="NZ_SHMR01000007.1"/>
</dbReference>
<comment type="caution">
    <text evidence="5">The sequence shown here is derived from an EMBL/GenBank/DDBJ whole genome shotgun (WGS) entry which is preliminary data.</text>
</comment>
<dbReference type="Proteomes" id="UP000292704">
    <property type="component" value="Unassembled WGS sequence"/>
</dbReference>
<evidence type="ECO:0000256" key="1">
    <source>
        <dbReference type="ARBA" id="ARBA00007637"/>
    </source>
</evidence>
<reference evidence="5 6" key="1">
    <citation type="submission" date="2019-02" db="EMBL/GenBank/DDBJ databases">
        <title>Genome analysis provides insights into bioremediation potentialities and Haloocin production by Natrinema altunense strain 4.1R isolated from Chott Douz in Tunisian desert.</title>
        <authorList>
            <person name="Najjari A."/>
            <person name="Youssef N."/>
            <person name="Ben Dhia O."/>
            <person name="Ferjani R."/>
            <person name="El Hidri D."/>
            <person name="Ouzari H.I."/>
            <person name="Cherif A."/>
        </authorList>
    </citation>
    <scope>NUCLEOTIDE SEQUENCE [LARGE SCALE GENOMIC DNA]</scope>
    <source>
        <strain evidence="5 6">4.1R</strain>
    </source>
</reference>
<evidence type="ECO:0000256" key="2">
    <source>
        <dbReference type="ARBA" id="ARBA00023002"/>
    </source>
</evidence>
<keyword evidence="3" id="KW-0520">NAD</keyword>
<evidence type="ECO:0000256" key="3">
    <source>
        <dbReference type="ARBA" id="ARBA00023027"/>
    </source>
</evidence>
<accession>A0A482XY38</accession>
<dbReference type="Gene3D" id="3.40.50.720">
    <property type="entry name" value="NAD(P)-binding Rossmann-like Domain"/>
    <property type="match status" value="1"/>
</dbReference>
<dbReference type="OrthoDB" id="199183at2157"/>
<dbReference type="CDD" id="cd08946">
    <property type="entry name" value="SDR_e"/>
    <property type="match status" value="1"/>
</dbReference>
<organism evidence="5 6">
    <name type="scientific">Natrinema altunense</name>
    <dbReference type="NCBI Taxonomy" id="222984"/>
    <lineage>
        <taxon>Archaea</taxon>
        <taxon>Methanobacteriati</taxon>
        <taxon>Methanobacteriota</taxon>
        <taxon>Stenosarchaea group</taxon>
        <taxon>Halobacteria</taxon>
        <taxon>Halobacteriales</taxon>
        <taxon>Natrialbaceae</taxon>
        <taxon>Natrinema</taxon>
    </lineage>
</organism>
<gene>
    <name evidence="5" type="ORF">ELS17_13945</name>
</gene>
<dbReference type="SUPFAM" id="SSF51735">
    <property type="entry name" value="NAD(P)-binding Rossmann-fold domains"/>
    <property type="match status" value="1"/>
</dbReference>
<feature type="domain" description="NAD-dependent epimerase/dehydratase" evidence="4">
    <location>
        <begin position="4"/>
        <end position="170"/>
    </location>
</feature>
<comment type="similarity">
    <text evidence="1">Belongs to the NAD(P)-dependent epimerase/dehydratase family.</text>
</comment>
<sequence>MTAIAITGASGTVGREAIAAFPDDDHVLTCFSHSETDDLDTQPLEIRDREAFASALEGQDVLLHLAANPSPRAEWDEVRGPNVDGVYNAFEAAIEHDLQRVVFASSNHAVNMRNAVSGIRPESTVGRPAVVRPDDPADPDTYYGVTKVFGEALGSYYAKRHGLEVVNLRIGWLLTRDDLRRECRDRDGAGERYARAMWLSPDDCRRLLNAAVTATLGGSPLTAHGISANAERFLSLSETMRDLGYRPRDNSEAVLNDG</sequence>
<name>A0A482XY38_9EURY</name>
<dbReference type="PANTHER" id="PTHR43103:SF5">
    <property type="entry name" value="4-EPIMERASE, PUTATIVE (AFU_ORTHOLOGUE AFUA_7G00360)-RELATED"/>
    <property type="match status" value="1"/>
</dbReference>